<dbReference type="OrthoDB" id="414418at2759"/>
<dbReference type="EMBL" id="NAJL01000027">
    <property type="protein sequence ID" value="TKA26639.1"/>
    <property type="molecule type" value="Genomic_DNA"/>
</dbReference>
<dbReference type="PANTHER" id="PTHR16469:SF51">
    <property type="entry name" value="TRANSCRIPTION FACTOR TAU 55 KDA SUBUNIT"/>
    <property type="match status" value="1"/>
</dbReference>
<keyword evidence="3" id="KW-1185">Reference proteome</keyword>
<name>A0A4V5N475_9PEZI</name>
<dbReference type="SMART" id="SM00855">
    <property type="entry name" value="PGAM"/>
    <property type="match status" value="1"/>
</dbReference>
<protein>
    <recommendedName>
        <fullName evidence="4">Phosphoglycerate mutase-like protein</fullName>
    </recommendedName>
</protein>
<reference evidence="2 3" key="1">
    <citation type="submission" date="2017-03" db="EMBL/GenBank/DDBJ databases">
        <title>Genomes of endolithic fungi from Antarctica.</title>
        <authorList>
            <person name="Coleine C."/>
            <person name="Masonjones S."/>
            <person name="Stajich J.E."/>
        </authorList>
    </citation>
    <scope>NUCLEOTIDE SEQUENCE [LARGE SCALE GENOMIC DNA]</scope>
    <source>
        <strain evidence="2 3">CCFEE 6315</strain>
    </source>
</reference>
<feature type="region of interest" description="Disordered" evidence="1">
    <location>
        <begin position="300"/>
        <end position="335"/>
    </location>
</feature>
<proteinExistence type="predicted"/>
<evidence type="ECO:0000256" key="1">
    <source>
        <dbReference type="SAM" id="MobiDB-lite"/>
    </source>
</evidence>
<comment type="caution">
    <text evidence="2">The sequence shown here is derived from an EMBL/GenBank/DDBJ whole genome shotgun (WGS) entry which is preliminary data.</text>
</comment>
<dbReference type="InterPro" id="IPR013078">
    <property type="entry name" value="His_Pase_superF_clade-1"/>
</dbReference>
<dbReference type="Pfam" id="PF00300">
    <property type="entry name" value="His_Phos_1"/>
    <property type="match status" value="2"/>
</dbReference>
<dbReference type="CDD" id="cd07067">
    <property type="entry name" value="HP_PGM_like"/>
    <property type="match status" value="1"/>
</dbReference>
<dbReference type="PANTHER" id="PTHR16469">
    <property type="entry name" value="UBIQUITIN-ASSOCIATED AND SH3 DOMAIN-CONTAINING BA-RELATED"/>
    <property type="match status" value="1"/>
</dbReference>
<dbReference type="AlphaFoldDB" id="A0A4V5N475"/>
<gene>
    <name evidence="2" type="ORF">B0A50_04747</name>
</gene>
<dbReference type="SUPFAM" id="SSF53254">
    <property type="entry name" value="Phosphoglycerate mutase-like"/>
    <property type="match status" value="1"/>
</dbReference>
<dbReference type="Proteomes" id="UP000308549">
    <property type="component" value="Unassembled WGS sequence"/>
</dbReference>
<dbReference type="Gene3D" id="3.40.50.1240">
    <property type="entry name" value="Phosphoglycerate mutase-like"/>
    <property type="match status" value="1"/>
</dbReference>
<dbReference type="InterPro" id="IPR051710">
    <property type="entry name" value="Phosphatase_SH3-domain"/>
</dbReference>
<evidence type="ECO:0000313" key="3">
    <source>
        <dbReference type="Proteomes" id="UP000308549"/>
    </source>
</evidence>
<evidence type="ECO:0008006" key="4">
    <source>
        <dbReference type="Google" id="ProtNLM"/>
    </source>
</evidence>
<accession>A0A4V5N475</accession>
<sequence>MLEAIYVVRHGYRSNWVVDPQTGTYSTTIKSPTGIASDPALASYGVQQAEQLGKHLETVKPPVDLVYSSPFYRCLQTLSPFTNALAEREAKLALEALETSRSTARKVRVNVEPGLGEFYGLARFDHPSPASIEVLNQHFPRLHAEKDPVIVPSTKGESIPQLHDRVAYCLHHLIRRADADPSGPKTLLICTHAASMIAIGRALTGNMPEDESEEDFRCFTCSFSKFARRSSTSAVAADGDWSQEATWNPKDGDLVPDIGWRNGKGVAGGWDCEINGDCSFLQGGEERGWHFSGDEGFLRDPNAFNDKKNDTTNSDVLAADYSPPSMNDGAGKGKL</sequence>
<evidence type="ECO:0000313" key="2">
    <source>
        <dbReference type="EMBL" id="TKA26639.1"/>
    </source>
</evidence>
<organism evidence="2 3">
    <name type="scientific">Salinomyces thailandicus</name>
    <dbReference type="NCBI Taxonomy" id="706561"/>
    <lineage>
        <taxon>Eukaryota</taxon>
        <taxon>Fungi</taxon>
        <taxon>Dikarya</taxon>
        <taxon>Ascomycota</taxon>
        <taxon>Pezizomycotina</taxon>
        <taxon>Dothideomycetes</taxon>
        <taxon>Dothideomycetidae</taxon>
        <taxon>Mycosphaerellales</taxon>
        <taxon>Teratosphaeriaceae</taxon>
        <taxon>Salinomyces</taxon>
    </lineage>
</organism>
<dbReference type="InterPro" id="IPR029033">
    <property type="entry name" value="His_PPase_superfam"/>
</dbReference>